<sequence length="315" mass="34911">MCGPYRGIDPAYSSARVTDHLIPNPHRIDIQKAAGNPGGFFCFMTCPPVPHGAPLPHLRTRPPGDIRVYGLFIPTPEKRPRSPRSDPCAQARFPQTIHASITWLARGIRHRPRPLWVSVTELISRIRGGGMPRSLMKSNRFGLLLRLLLLSNPAVTLHAAPLYAVGVLAHDRGPFSDRHEDGVDLNVEIQFVPLSIIPYSVRPHLGTTLNFNGDTSAAYGGLSWRLYDTPRGFLDGIVSLAVHDGPLSKDKQGCKTRSDCGFGVRMLPRLGMEIGYRITSGRSMGLFYDHMSHKWVIGGENEGIDHIGLRYRQAF</sequence>
<evidence type="ECO:0000313" key="2">
    <source>
        <dbReference type="Proteomes" id="UP000297890"/>
    </source>
</evidence>
<dbReference type="OrthoDB" id="5736231at2"/>
<evidence type="ECO:0000313" key="1">
    <source>
        <dbReference type="EMBL" id="TFZ82315.1"/>
    </source>
</evidence>
<protein>
    <recommendedName>
        <fullName evidence="3">Acyloxyacyl hydrolase</fullName>
    </recommendedName>
</protein>
<gene>
    <name evidence="1" type="ORF">E4680_08720</name>
</gene>
<reference evidence="1 2" key="1">
    <citation type="journal article" date="2019" name="ISME J.">
        <title>Candidatus Macondimonas diazotrophica, a novel gammaproteobacterial genus dominating crude-oil-contaminated coastal sediments.</title>
        <authorList>
            <person name="Karthikeyan S."/>
            <person name="Konstantinidis K."/>
        </authorList>
    </citation>
    <scope>NUCLEOTIDE SEQUENCE [LARGE SCALE GENOMIC DNA]</scope>
    <source>
        <strain evidence="1 2">KTK01</strain>
    </source>
</reference>
<evidence type="ECO:0008006" key="3">
    <source>
        <dbReference type="Google" id="ProtNLM"/>
    </source>
</evidence>
<accession>A0A4Z0F9N7</accession>
<dbReference type="Proteomes" id="UP000297890">
    <property type="component" value="Unassembled WGS sequence"/>
</dbReference>
<dbReference type="AlphaFoldDB" id="A0A4Z0F9N7"/>
<name>A0A4Z0F9N7_9GAMM</name>
<organism evidence="1 2">
    <name type="scientific">Candidatus Macondimonas diazotrophica</name>
    <dbReference type="NCBI Taxonomy" id="2305248"/>
    <lineage>
        <taxon>Bacteria</taxon>
        <taxon>Pseudomonadati</taxon>
        <taxon>Pseudomonadota</taxon>
        <taxon>Gammaproteobacteria</taxon>
        <taxon>Chromatiales</taxon>
        <taxon>Ectothiorhodospiraceae</taxon>
        <taxon>Candidatus Macondimonas</taxon>
    </lineage>
</organism>
<comment type="caution">
    <text evidence="1">The sequence shown here is derived from an EMBL/GenBank/DDBJ whole genome shotgun (WGS) entry which is preliminary data.</text>
</comment>
<dbReference type="EMBL" id="SRIO01000010">
    <property type="protein sequence ID" value="TFZ82315.1"/>
    <property type="molecule type" value="Genomic_DNA"/>
</dbReference>
<dbReference type="InterPro" id="IPR018550">
    <property type="entry name" value="Lipid-A_deacylase-rel"/>
</dbReference>
<keyword evidence="2" id="KW-1185">Reference proteome</keyword>
<proteinExistence type="predicted"/>
<dbReference type="Pfam" id="PF09411">
    <property type="entry name" value="PagL"/>
    <property type="match status" value="1"/>
</dbReference>
<dbReference type="Gene3D" id="2.40.160.20">
    <property type="match status" value="1"/>
</dbReference>